<evidence type="ECO:0000256" key="6">
    <source>
        <dbReference type="ARBA" id="ARBA00022519"/>
    </source>
</evidence>
<dbReference type="InterPro" id="IPR050829">
    <property type="entry name" value="CorA_MIT"/>
</dbReference>
<dbReference type="OrthoDB" id="9803416at2"/>
<gene>
    <name evidence="13 14" type="primary">corA</name>
    <name evidence="14" type="ORF">EYS42_12445</name>
</gene>
<reference evidence="14 15" key="1">
    <citation type="submission" date="2019-02" db="EMBL/GenBank/DDBJ databases">
        <title>Aquabacterium sp. strain KMB7.</title>
        <authorList>
            <person name="Chen W.-M."/>
        </authorList>
    </citation>
    <scope>NUCLEOTIDE SEQUENCE [LARGE SCALE GENOMIC DNA]</scope>
    <source>
        <strain evidence="14 15">KMB7</strain>
    </source>
</reference>
<evidence type="ECO:0000256" key="12">
    <source>
        <dbReference type="ARBA" id="ARBA00034269"/>
    </source>
</evidence>
<dbReference type="GO" id="GO:0005886">
    <property type="term" value="C:plasma membrane"/>
    <property type="evidence" value="ECO:0007669"/>
    <property type="project" value="UniProtKB-SubCell"/>
</dbReference>
<dbReference type="EMBL" id="SIXI01000005">
    <property type="protein sequence ID" value="TBO29216.1"/>
    <property type="molecule type" value="Genomic_DNA"/>
</dbReference>
<organism evidence="14 15">
    <name type="scientific">Aquabacterium lacunae</name>
    <dbReference type="NCBI Taxonomy" id="2528630"/>
    <lineage>
        <taxon>Bacteria</taxon>
        <taxon>Pseudomonadati</taxon>
        <taxon>Pseudomonadota</taxon>
        <taxon>Betaproteobacteria</taxon>
        <taxon>Burkholderiales</taxon>
        <taxon>Aquabacterium</taxon>
    </lineage>
</organism>
<evidence type="ECO:0000256" key="8">
    <source>
        <dbReference type="ARBA" id="ARBA00022842"/>
    </source>
</evidence>
<dbReference type="Gene3D" id="3.30.460.20">
    <property type="entry name" value="CorA soluble domain-like"/>
    <property type="match status" value="1"/>
</dbReference>
<comment type="function">
    <text evidence="13">Mediates influx of magnesium ions.</text>
</comment>
<dbReference type="Proteomes" id="UP000292120">
    <property type="component" value="Unassembled WGS sequence"/>
</dbReference>
<dbReference type="Gene3D" id="1.20.58.340">
    <property type="entry name" value="Magnesium transport protein CorA, transmembrane region"/>
    <property type="match status" value="1"/>
</dbReference>
<dbReference type="Pfam" id="PF01544">
    <property type="entry name" value="CorA"/>
    <property type="match status" value="1"/>
</dbReference>
<dbReference type="InterPro" id="IPR045863">
    <property type="entry name" value="CorA_TM1_TM2"/>
</dbReference>
<keyword evidence="9 13" id="KW-1133">Transmembrane helix</keyword>
<comment type="similarity">
    <text evidence="2 13">Belongs to the CorA metal ion transporter (MIT) (TC 1.A.35) family.</text>
</comment>
<name>A0A4Q9H1F4_9BURK</name>
<evidence type="ECO:0000256" key="9">
    <source>
        <dbReference type="ARBA" id="ARBA00022989"/>
    </source>
</evidence>
<keyword evidence="11 13" id="KW-0472">Membrane</keyword>
<evidence type="ECO:0000313" key="15">
    <source>
        <dbReference type="Proteomes" id="UP000292120"/>
    </source>
</evidence>
<dbReference type="CDD" id="cd12835">
    <property type="entry name" value="EcCorA-like_1"/>
    <property type="match status" value="1"/>
</dbReference>
<evidence type="ECO:0000256" key="2">
    <source>
        <dbReference type="ARBA" id="ARBA00009765"/>
    </source>
</evidence>
<dbReference type="SUPFAM" id="SSF143865">
    <property type="entry name" value="CorA soluble domain-like"/>
    <property type="match status" value="1"/>
</dbReference>
<dbReference type="RefSeq" id="WP_130968512.1">
    <property type="nucleotide sequence ID" value="NZ_SIXI01000005.1"/>
</dbReference>
<evidence type="ECO:0000256" key="11">
    <source>
        <dbReference type="ARBA" id="ARBA00023136"/>
    </source>
</evidence>
<evidence type="ECO:0000256" key="4">
    <source>
        <dbReference type="ARBA" id="ARBA00022448"/>
    </source>
</evidence>
<dbReference type="GO" id="GO:0015087">
    <property type="term" value="F:cobalt ion transmembrane transporter activity"/>
    <property type="evidence" value="ECO:0007669"/>
    <property type="project" value="UniProtKB-UniRule"/>
</dbReference>
<evidence type="ECO:0000256" key="10">
    <source>
        <dbReference type="ARBA" id="ARBA00023065"/>
    </source>
</evidence>
<keyword evidence="5 13" id="KW-1003">Cell membrane</keyword>
<accession>A0A4Q9H1F4</accession>
<proteinExistence type="inferred from homology"/>
<evidence type="ECO:0000256" key="5">
    <source>
        <dbReference type="ARBA" id="ARBA00022475"/>
    </source>
</evidence>
<keyword evidence="7 13" id="KW-0812">Transmembrane</keyword>
<sequence>MLNVFTLANGRLFQEEIENLEALSPVTPIWVDLEDPTPEEKGWIALKFGLVIPQDIIDDDLEESARFYEEEGNIHIRSDFLIDDDETPRNVRVAFILHHNILFSIHKEDLPVFRLLRMRARRIPALIEDAKDVLLKLYDADAEYSADTLEQIYDELEKVSKRVLHNEVNDQAAAEALAAIARHEDLNGRIRRNVMDTRRAVSFMMRARMLSPDQFEEARQILRDIDSLDSHTAFLFDKINFLMDATVGFININQNKIIKIFSVASVAFLPPTLIASIYGMNFNAMPELNWQFGYPFAVALMIASAITPFWYFRRKGWLN</sequence>
<keyword evidence="4 13" id="KW-0813">Transport</keyword>
<evidence type="ECO:0000256" key="1">
    <source>
        <dbReference type="ARBA" id="ARBA00004429"/>
    </source>
</evidence>
<feature type="transmembrane region" description="Helical" evidence="13">
    <location>
        <begin position="292"/>
        <end position="312"/>
    </location>
</feature>
<dbReference type="AlphaFoldDB" id="A0A4Q9H1F4"/>
<dbReference type="GO" id="GO:0015095">
    <property type="term" value="F:magnesium ion transmembrane transporter activity"/>
    <property type="evidence" value="ECO:0007669"/>
    <property type="project" value="UniProtKB-UniRule"/>
</dbReference>
<dbReference type="NCBIfam" id="TIGR00383">
    <property type="entry name" value="corA"/>
    <property type="match status" value="1"/>
</dbReference>
<dbReference type="FunFam" id="1.20.58.340:FF:000001">
    <property type="entry name" value="Magnesium transport protein CorA"/>
    <property type="match status" value="1"/>
</dbReference>
<comment type="catalytic activity">
    <reaction evidence="12">
        <text>Mg(2+)(in) = Mg(2+)(out)</text>
        <dbReference type="Rhea" id="RHEA:29827"/>
        <dbReference type="ChEBI" id="CHEBI:18420"/>
    </reaction>
</comment>
<evidence type="ECO:0000313" key="14">
    <source>
        <dbReference type="EMBL" id="TBO29216.1"/>
    </source>
</evidence>
<dbReference type="InterPro" id="IPR045861">
    <property type="entry name" value="CorA_cytoplasmic_dom"/>
</dbReference>
<evidence type="ECO:0000256" key="3">
    <source>
        <dbReference type="ARBA" id="ARBA00019439"/>
    </source>
</evidence>
<evidence type="ECO:0000256" key="13">
    <source>
        <dbReference type="RuleBase" id="RU362010"/>
    </source>
</evidence>
<feature type="transmembrane region" description="Helical" evidence="13">
    <location>
        <begin position="260"/>
        <end position="280"/>
    </location>
</feature>
<comment type="caution">
    <text evidence="14">The sequence shown here is derived from an EMBL/GenBank/DDBJ whole genome shotgun (WGS) entry which is preliminary data.</text>
</comment>
<dbReference type="InterPro" id="IPR004488">
    <property type="entry name" value="Mg/Co-transport_prot_CorA"/>
</dbReference>
<protein>
    <recommendedName>
        <fullName evidence="3 13">Magnesium transport protein CorA</fullName>
    </recommendedName>
</protein>
<dbReference type="GO" id="GO:0015099">
    <property type="term" value="F:nickel cation transmembrane transporter activity"/>
    <property type="evidence" value="ECO:0007669"/>
    <property type="project" value="TreeGrafter"/>
</dbReference>
<keyword evidence="8 13" id="KW-0460">Magnesium</keyword>
<keyword evidence="15" id="KW-1185">Reference proteome</keyword>
<keyword evidence="6" id="KW-0997">Cell inner membrane</keyword>
<keyword evidence="10 13" id="KW-0406">Ion transport</keyword>
<dbReference type="InterPro" id="IPR002523">
    <property type="entry name" value="MgTranspt_CorA/ZnTranspt_ZntB"/>
</dbReference>
<dbReference type="SUPFAM" id="SSF144083">
    <property type="entry name" value="Magnesium transport protein CorA, transmembrane region"/>
    <property type="match status" value="1"/>
</dbReference>
<comment type="subcellular location">
    <subcellularLocation>
        <location evidence="1">Cell inner membrane</location>
        <topology evidence="1">Multi-pass membrane protein</topology>
    </subcellularLocation>
    <subcellularLocation>
        <location evidence="13">Membrane</location>
        <topology evidence="13">Multi-pass membrane protein</topology>
    </subcellularLocation>
</comment>
<dbReference type="PANTHER" id="PTHR47685">
    <property type="entry name" value="MAGNESIUM TRANSPORT PROTEIN CORA"/>
    <property type="match status" value="1"/>
</dbReference>
<evidence type="ECO:0000256" key="7">
    <source>
        <dbReference type="ARBA" id="ARBA00022692"/>
    </source>
</evidence>
<dbReference type="PANTHER" id="PTHR47685:SF1">
    <property type="entry name" value="MAGNESIUM TRANSPORT PROTEIN CORA"/>
    <property type="match status" value="1"/>
</dbReference>